<protein>
    <recommendedName>
        <fullName evidence="3">Leucine-rich repeat domain-containing protein</fullName>
    </recommendedName>
</protein>
<evidence type="ECO:0008006" key="3">
    <source>
        <dbReference type="Google" id="ProtNLM"/>
    </source>
</evidence>
<dbReference type="AlphaFoldDB" id="A0A7X5UBH7"/>
<reference evidence="1 2" key="1">
    <citation type="submission" date="2020-03" db="EMBL/GenBank/DDBJ databases">
        <authorList>
            <person name="Lai Q."/>
        </authorList>
    </citation>
    <scope>NUCLEOTIDE SEQUENCE [LARGE SCALE GENOMIC DNA]</scope>
    <source>
        <strain evidence="1 2">CCUG 25036</strain>
    </source>
</reference>
<sequence>MPCLLPAVVAQARGCAEVSSGRSEAALAALRTQGASIEYRDESDGPGKLMISTDGRWQGGDTGLAALKEVAGLYKVRLGANVTDQGLAEVAQICGLSSLDVHSVAVTDAGVRHLAPLTGLRRLNLTYTKVSDEGLRTFEGWTRLQWLGLSYTRVTRSGIEGLKRVLKQTVIEGNPTH</sequence>
<accession>A0A7X5UBH7</accession>
<dbReference type="SUPFAM" id="SSF52047">
    <property type="entry name" value="RNI-like"/>
    <property type="match status" value="1"/>
</dbReference>
<dbReference type="Gene3D" id="3.80.10.10">
    <property type="entry name" value="Ribonuclease Inhibitor"/>
    <property type="match status" value="2"/>
</dbReference>
<dbReference type="RefSeq" id="WP_166949182.1">
    <property type="nucleotide sequence ID" value="NZ_JAARLZ010000006.1"/>
</dbReference>
<dbReference type="InterPro" id="IPR032675">
    <property type="entry name" value="LRR_dom_sf"/>
</dbReference>
<evidence type="ECO:0000313" key="2">
    <source>
        <dbReference type="Proteomes" id="UP000490980"/>
    </source>
</evidence>
<evidence type="ECO:0000313" key="1">
    <source>
        <dbReference type="EMBL" id="NII07375.1"/>
    </source>
</evidence>
<organism evidence="1 2">
    <name type="scientific">Luteibacter anthropi</name>
    <dbReference type="NCBI Taxonomy" id="564369"/>
    <lineage>
        <taxon>Bacteria</taxon>
        <taxon>Pseudomonadati</taxon>
        <taxon>Pseudomonadota</taxon>
        <taxon>Gammaproteobacteria</taxon>
        <taxon>Lysobacterales</taxon>
        <taxon>Rhodanobacteraceae</taxon>
        <taxon>Luteibacter</taxon>
    </lineage>
</organism>
<proteinExistence type="predicted"/>
<dbReference type="EMBL" id="JAARLZ010000006">
    <property type="protein sequence ID" value="NII07375.1"/>
    <property type="molecule type" value="Genomic_DNA"/>
</dbReference>
<gene>
    <name evidence="1" type="ORF">HBF25_13375</name>
</gene>
<name>A0A7X5UBH7_9GAMM</name>
<comment type="caution">
    <text evidence="1">The sequence shown here is derived from an EMBL/GenBank/DDBJ whole genome shotgun (WGS) entry which is preliminary data.</text>
</comment>
<keyword evidence="2" id="KW-1185">Reference proteome</keyword>
<dbReference type="Proteomes" id="UP000490980">
    <property type="component" value="Unassembled WGS sequence"/>
</dbReference>